<organism evidence="3 4">
    <name type="scientific">Nonomuraea thailandensis</name>
    <dbReference type="NCBI Taxonomy" id="1188745"/>
    <lineage>
        <taxon>Bacteria</taxon>
        <taxon>Bacillati</taxon>
        <taxon>Actinomycetota</taxon>
        <taxon>Actinomycetes</taxon>
        <taxon>Streptosporangiales</taxon>
        <taxon>Streptosporangiaceae</taxon>
        <taxon>Nonomuraea</taxon>
    </lineage>
</organism>
<evidence type="ECO:0000313" key="4">
    <source>
        <dbReference type="Proteomes" id="UP001139648"/>
    </source>
</evidence>
<dbReference type="NCBIfam" id="TIGR00778">
    <property type="entry name" value="ahpD_dom"/>
    <property type="match status" value="1"/>
</dbReference>
<evidence type="ECO:0000256" key="1">
    <source>
        <dbReference type="SAM" id="MobiDB-lite"/>
    </source>
</evidence>
<protein>
    <submittedName>
        <fullName evidence="3">AhpD family alkylhydroperoxidase</fullName>
    </submittedName>
</protein>
<feature type="domain" description="Carboxymuconolactone decarboxylase-like" evidence="2">
    <location>
        <begin position="60"/>
        <end position="133"/>
    </location>
</feature>
<dbReference type="InterPro" id="IPR004675">
    <property type="entry name" value="AhpD_core"/>
</dbReference>
<dbReference type="Proteomes" id="UP001139648">
    <property type="component" value="Unassembled WGS sequence"/>
</dbReference>
<dbReference type="GO" id="GO:0051920">
    <property type="term" value="F:peroxiredoxin activity"/>
    <property type="evidence" value="ECO:0007669"/>
    <property type="project" value="InterPro"/>
</dbReference>
<gene>
    <name evidence="3" type="ORF">HD597_004812</name>
</gene>
<dbReference type="AlphaFoldDB" id="A0A9X2GHM7"/>
<evidence type="ECO:0000259" key="2">
    <source>
        <dbReference type="Pfam" id="PF02627"/>
    </source>
</evidence>
<dbReference type="SUPFAM" id="SSF69118">
    <property type="entry name" value="AhpD-like"/>
    <property type="match status" value="2"/>
</dbReference>
<dbReference type="EMBL" id="JAMZEB010000002">
    <property type="protein sequence ID" value="MCP2357792.1"/>
    <property type="molecule type" value="Genomic_DNA"/>
</dbReference>
<dbReference type="InterPro" id="IPR029032">
    <property type="entry name" value="AhpD-like"/>
</dbReference>
<dbReference type="Gene3D" id="1.20.1290.10">
    <property type="entry name" value="AhpD-like"/>
    <property type="match status" value="1"/>
</dbReference>
<feature type="region of interest" description="Disordered" evidence="1">
    <location>
        <begin position="276"/>
        <end position="317"/>
    </location>
</feature>
<evidence type="ECO:0000313" key="3">
    <source>
        <dbReference type="EMBL" id="MCP2357792.1"/>
    </source>
</evidence>
<keyword evidence="4" id="KW-1185">Reference proteome</keyword>
<sequence length="403" mass="41645">MGRMLARVTARGVLAQVRHVSPVPPRAARGLVERVYEQLVRDFGMAAPPVLLHSPAPEALAASWMMLRESLLCGGVAARVVKEVVATEVSAANACPYCVDVHQATLRGLPGHDDPALAAVAAWARTTGERPAAAGRPPAPGLLAARAWPPPGAGLAAVGERSAALESELIAVAVTFHYLNRMVAVFLGDSPLPPEVPGRVRGPALRAFGRLMRPAARRTAPPGESLPLLPAAPLPPDLAWAGSGPLADAFARASAAIEACGLRSVPAPVRDLVSERLASWPDGPPPRPPGRAGRAEARTAEPLGRAGRAEARTAGPSSRAWVAEATAGLPAGLRPAAALALLTALAPYQVDDGVVEACRRTGQDDRSLIELTAWASLSAARRVGGRLPALSPVNGSSVERTDP</sequence>
<dbReference type="InterPro" id="IPR003779">
    <property type="entry name" value="CMD-like"/>
</dbReference>
<proteinExistence type="predicted"/>
<reference evidence="3" key="1">
    <citation type="submission" date="2022-06" db="EMBL/GenBank/DDBJ databases">
        <title>Sequencing the genomes of 1000 actinobacteria strains.</title>
        <authorList>
            <person name="Klenk H.-P."/>
        </authorList>
    </citation>
    <scope>NUCLEOTIDE SEQUENCE</scope>
    <source>
        <strain evidence="3">DSM 46694</strain>
    </source>
</reference>
<name>A0A9X2GHM7_9ACTN</name>
<comment type="caution">
    <text evidence="3">The sequence shown here is derived from an EMBL/GenBank/DDBJ whole genome shotgun (WGS) entry which is preliminary data.</text>
</comment>
<dbReference type="Pfam" id="PF02627">
    <property type="entry name" value="CMD"/>
    <property type="match status" value="1"/>
</dbReference>
<accession>A0A9X2GHM7</accession>